<evidence type="ECO:0000256" key="5">
    <source>
        <dbReference type="ARBA" id="ARBA00023004"/>
    </source>
</evidence>
<dbReference type="GO" id="GO:0005506">
    <property type="term" value="F:iron ion binding"/>
    <property type="evidence" value="ECO:0007669"/>
    <property type="project" value="InterPro"/>
</dbReference>
<evidence type="ECO:0000256" key="6">
    <source>
        <dbReference type="ARBA" id="ARBA00023033"/>
    </source>
</evidence>
<evidence type="ECO:0000256" key="3">
    <source>
        <dbReference type="ARBA" id="ARBA00022723"/>
    </source>
</evidence>
<keyword evidence="3 7" id="KW-0479">Metal-binding</keyword>
<evidence type="ECO:0000313" key="9">
    <source>
        <dbReference type="Proteomes" id="UP000503540"/>
    </source>
</evidence>
<dbReference type="InterPro" id="IPR002397">
    <property type="entry name" value="Cyt_P450_B"/>
</dbReference>
<dbReference type="KEGG" id="nah:F5544_38735"/>
<dbReference type="AlphaFoldDB" id="A0A6G9YQU9"/>
<accession>A0A6G9YQU9</accession>
<dbReference type="InterPro" id="IPR001128">
    <property type="entry name" value="Cyt_P450"/>
</dbReference>
<sequence length="411" mass="44103">MVAPQISTSSEPLELTGPALIADPYPEYARLRADGGVHYSRRWDCWFVSRYDLCLEIFNNTATFDAVGQPFLRMLQAAVRGGAVSWRVPHAPQVNPADAARRSAGRRTTGRALASGFVDTLWPDFERECAAAAAELGKTADPVDLIRDYAAPLTTRLLAGLLAVSAADFPLFQAWTESGYATGEQDGQVRLAREIRRLFARQAVDRMTSPADDFVGYLAAHPGEIPGRGGVGAHLEFVLGTGLMISLVTHQGLVFSFGTLMNALLREPDSYRAVRADRSLIAGAVEEGLRYDTSTQALGRLARTDAEIGGVTIPAGALVVCLTGSANRDERQWADAGRFDIHRDPRAAARHLGFGVGATSCLGALISRRALGHLLGALVEHVAAPASLAGARPYGEFMTRGYLTLPFRSGI</sequence>
<keyword evidence="6 7" id="KW-0503">Monooxygenase</keyword>
<organism evidence="8 9">
    <name type="scientific">Nocardia arthritidis</name>
    <dbReference type="NCBI Taxonomy" id="228602"/>
    <lineage>
        <taxon>Bacteria</taxon>
        <taxon>Bacillati</taxon>
        <taxon>Actinomycetota</taxon>
        <taxon>Actinomycetes</taxon>
        <taxon>Mycobacteriales</taxon>
        <taxon>Nocardiaceae</taxon>
        <taxon>Nocardia</taxon>
    </lineage>
</organism>
<protein>
    <submittedName>
        <fullName evidence="8">Cytochrome P450</fullName>
    </submittedName>
</protein>
<dbReference type="Proteomes" id="UP000503540">
    <property type="component" value="Chromosome"/>
</dbReference>
<evidence type="ECO:0000256" key="2">
    <source>
        <dbReference type="ARBA" id="ARBA00022617"/>
    </source>
</evidence>
<dbReference type="PANTHER" id="PTHR46696">
    <property type="entry name" value="P450, PUTATIVE (EUROFUNG)-RELATED"/>
    <property type="match status" value="1"/>
</dbReference>
<dbReference type="RefSeq" id="WP_167477794.1">
    <property type="nucleotide sequence ID" value="NZ_CP046172.1"/>
</dbReference>
<gene>
    <name evidence="8" type="ORF">F5544_38735</name>
</gene>
<evidence type="ECO:0000256" key="4">
    <source>
        <dbReference type="ARBA" id="ARBA00023002"/>
    </source>
</evidence>
<keyword evidence="2 7" id="KW-0349">Heme</keyword>
<evidence type="ECO:0000256" key="7">
    <source>
        <dbReference type="RuleBase" id="RU000461"/>
    </source>
</evidence>
<evidence type="ECO:0000313" key="8">
    <source>
        <dbReference type="EMBL" id="QIS15568.1"/>
    </source>
</evidence>
<dbReference type="InterPro" id="IPR017972">
    <property type="entry name" value="Cyt_P450_CS"/>
</dbReference>
<reference evidence="8 9" key="1">
    <citation type="journal article" date="2019" name="ACS Chem. Biol.">
        <title>Identification and Mobilization of a Cryptic Antibiotic Biosynthesis Gene Locus from a Human-Pathogenic Nocardia Isolate.</title>
        <authorList>
            <person name="Herisse M."/>
            <person name="Ishida K."/>
            <person name="Porter J.L."/>
            <person name="Howden B."/>
            <person name="Hertweck C."/>
            <person name="Stinear T.P."/>
            <person name="Pidot S.J."/>
        </authorList>
    </citation>
    <scope>NUCLEOTIDE SEQUENCE [LARGE SCALE GENOMIC DNA]</scope>
    <source>
        <strain evidence="8 9">AUSMDU00012717</strain>
    </source>
</reference>
<dbReference type="GO" id="GO:0020037">
    <property type="term" value="F:heme binding"/>
    <property type="evidence" value="ECO:0007669"/>
    <property type="project" value="InterPro"/>
</dbReference>
<dbReference type="SUPFAM" id="SSF48264">
    <property type="entry name" value="Cytochrome P450"/>
    <property type="match status" value="1"/>
</dbReference>
<proteinExistence type="inferred from homology"/>
<dbReference type="GO" id="GO:0016705">
    <property type="term" value="F:oxidoreductase activity, acting on paired donors, with incorporation or reduction of molecular oxygen"/>
    <property type="evidence" value="ECO:0007669"/>
    <property type="project" value="InterPro"/>
</dbReference>
<comment type="similarity">
    <text evidence="1 7">Belongs to the cytochrome P450 family.</text>
</comment>
<keyword evidence="4 7" id="KW-0560">Oxidoreductase</keyword>
<keyword evidence="9" id="KW-1185">Reference proteome</keyword>
<dbReference type="PROSITE" id="PS00086">
    <property type="entry name" value="CYTOCHROME_P450"/>
    <property type="match status" value="1"/>
</dbReference>
<dbReference type="PRINTS" id="PR00359">
    <property type="entry name" value="BP450"/>
</dbReference>
<keyword evidence="5 7" id="KW-0408">Iron</keyword>
<dbReference type="EMBL" id="CP046172">
    <property type="protein sequence ID" value="QIS15568.1"/>
    <property type="molecule type" value="Genomic_DNA"/>
</dbReference>
<dbReference type="PANTHER" id="PTHR46696:SF1">
    <property type="entry name" value="CYTOCHROME P450 YJIB-RELATED"/>
    <property type="match status" value="1"/>
</dbReference>
<dbReference type="InterPro" id="IPR036396">
    <property type="entry name" value="Cyt_P450_sf"/>
</dbReference>
<dbReference type="Pfam" id="PF00067">
    <property type="entry name" value="p450"/>
    <property type="match status" value="1"/>
</dbReference>
<name>A0A6G9YQU9_9NOCA</name>
<dbReference type="Gene3D" id="1.10.630.10">
    <property type="entry name" value="Cytochrome P450"/>
    <property type="match status" value="1"/>
</dbReference>
<dbReference type="GO" id="GO:0004497">
    <property type="term" value="F:monooxygenase activity"/>
    <property type="evidence" value="ECO:0007669"/>
    <property type="project" value="UniProtKB-KW"/>
</dbReference>
<evidence type="ECO:0000256" key="1">
    <source>
        <dbReference type="ARBA" id="ARBA00010617"/>
    </source>
</evidence>